<dbReference type="EMBL" id="WKQM01000001">
    <property type="protein sequence ID" value="MSC50570.1"/>
    <property type="molecule type" value="Genomic_DNA"/>
</dbReference>
<evidence type="ECO:0000256" key="1">
    <source>
        <dbReference type="ARBA" id="ARBA00022448"/>
    </source>
</evidence>
<dbReference type="AlphaFoldDB" id="A0A329UTZ7"/>
<evidence type="ECO:0000256" key="2">
    <source>
        <dbReference type="ARBA" id="ARBA00022741"/>
    </source>
</evidence>
<dbReference type="PROSITE" id="PS00211">
    <property type="entry name" value="ABC_TRANSPORTER_1"/>
    <property type="match status" value="1"/>
</dbReference>
<dbReference type="Proteomes" id="UP000250550">
    <property type="component" value="Unassembled WGS sequence"/>
</dbReference>
<evidence type="ECO:0000313" key="6">
    <source>
        <dbReference type="EMBL" id="RAW65138.1"/>
    </source>
</evidence>
<dbReference type="CDD" id="cd03255">
    <property type="entry name" value="ABC_MJ0796_LolCDE_FtsE"/>
    <property type="match status" value="1"/>
</dbReference>
<dbReference type="Gene3D" id="3.40.50.300">
    <property type="entry name" value="P-loop containing nucleotide triphosphate hydrolases"/>
    <property type="match status" value="1"/>
</dbReference>
<evidence type="ECO:0000313" key="7">
    <source>
        <dbReference type="EMBL" id="RCH46982.1"/>
    </source>
</evidence>
<dbReference type="InterPro" id="IPR027417">
    <property type="entry name" value="P-loop_NTPase"/>
</dbReference>
<protein>
    <submittedName>
        <fullName evidence="6">ABC transporter ATP-binding protein</fullName>
    </submittedName>
    <submittedName>
        <fullName evidence="5">ATP-binding cassette domain-containing protein</fullName>
    </submittedName>
</protein>
<dbReference type="EMBL" id="PXUP01000006">
    <property type="protein sequence ID" value="RCH46982.1"/>
    <property type="molecule type" value="Genomic_DNA"/>
</dbReference>
<reference evidence="6 8" key="1">
    <citation type="submission" date="2018-02" db="EMBL/GenBank/DDBJ databases">
        <title>Complete genome sequencing of Faecalibacterium prausnitzii strains isolated from the human gut.</title>
        <authorList>
            <person name="Fitzgerald B.C."/>
            <person name="Shkoporov A.N."/>
            <person name="Ross P.R."/>
            <person name="Hill C."/>
        </authorList>
    </citation>
    <scope>NUCLEOTIDE SEQUENCE [LARGE SCALE GENOMIC DNA]</scope>
    <source>
        <strain evidence="6 8">APC924/119</strain>
        <strain evidence="7 9">ATCC 27768</strain>
    </source>
</reference>
<proteinExistence type="predicted"/>
<dbReference type="Proteomes" id="UP000252378">
    <property type="component" value="Unassembled WGS sequence"/>
</dbReference>
<sequence length="224" mass="24481">MREIVLEARAVTRTYGTGTGATHALRGVDVEIEQGRFTAIIGASGCGKSTLLQALGGLDAPTSGKVLLEGQDLYALPDAALARLRRTRLGFVFQAFHLLPEYTVRDNILLPLLLDKREPDEEYLALLTRQLGLTALLQRQPTQLSGGQQQRAAIARALITRPAVVLADEPTGNLDHQNSVEVFRLLREAAAQQHQTVVYVTHDQGLAAQADRVLRMQDGRIEEA</sequence>
<keyword evidence="2" id="KW-0547">Nucleotide-binding</keyword>
<dbReference type="Pfam" id="PF00005">
    <property type="entry name" value="ABC_tran"/>
    <property type="match status" value="1"/>
</dbReference>
<gene>
    <name evidence="6" type="ORF">C4N21_08205</name>
    <name evidence="7" type="ORF">C7J97_05640</name>
    <name evidence="5" type="ORF">GKE10_01335</name>
</gene>
<evidence type="ECO:0000259" key="4">
    <source>
        <dbReference type="PROSITE" id="PS50893"/>
    </source>
</evidence>
<evidence type="ECO:0000313" key="8">
    <source>
        <dbReference type="Proteomes" id="UP000250550"/>
    </source>
</evidence>
<dbReference type="GO" id="GO:0098796">
    <property type="term" value="C:membrane protein complex"/>
    <property type="evidence" value="ECO:0007669"/>
    <property type="project" value="UniProtKB-ARBA"/>
</dbReference>
<dbReference type="InterPro" id="IPR003593">
    <property type="entry name" value="AAA+_ATPase"/>
</dbReference>
<evidence type="ECO:0000256" key="3">
    <source>
        <dbReference type="ARBA" id="ARBA00022840"/>
    </source>
</evidence>
<reference evidence="5 10" key="2">
    <citation type="journal article" date="2019" name="Nat. Med.">
        <title>A library of human gut bacterial isolates paired with longitudinal multiomics data enables mechanistic microbiome research.</title>
        <authorList>
            <person name="Poyet M."/>
            <person name="Groussin M."/>
            <person name="Gibbons S.M."/>
            <person name="Avila-Pacheco J."/>
            <person name="Jiang X."/>
            <person name="Kearney S.M."/>
            <person name="Perrotta A.R."/>
            <person name="Berdy B."/>
            <person name="Zhao S."/>
            <person name="Lieberman T.D."/>
            <person name="Swanson P.K."/>
            <person name="Smith M."/>
            <person name="Roesemann S."/>
            <person name="Alexander J.E."/>
            <person name="Rich S.A."/>
            <person name="Livny J."/>
            <person name="Vlamakis H."/>
            <person name="Clish C."/>
            <person name="Bullock K."/>
            <person name="Deik A."/>
            <person name="Scott J."/>
            <person name="Pierce K.A."/>
            <person name="Xavier R.J."/>
            <person name="Alm E.J."/>
        </authorList>
    </citation>
    <scope>NUCLEOTIDE SEQUENCE [LARGE SCALE GENOMIC DNA]</scope>
    <source>
        <strain evidence="5 10">BIOML-B1</strain>
    </source>
</reference>
<dbReference type="InterPro" id="IPR003439">
    <property type="entry name" value="ABC_transporter-like_ATP-bd"/>
</dbReference>
<dbReference type="Proteomes" id="UP000462091">
    <property type="component" value="Unassembled WGS sequence"/>
</dbReference>
<dbReference type="GO" id="GO:0022857">
    <property type="term" value="F:transmembrane transporter activity"/>
    <property type="evidence" value="ECO:0007669"/>
    <property type="project" value="TreeGrafter"/>
</dbReference>
<dbReference type="InterPro" id="IPR017911">
    <property type="entry name" value="MacB-like_ATP-bd"/>
</dbReference>
<dbReference type="EMBL" id="PRLF01000009">
    <property type="protein sequence ID" value="RAW65138.1"/>
    <property type="molecule type" value="Genomic_DNA"/>
</dbReference>
<dbReference type="InterPro" id="IPR017871">
    <property type="entry name" value="ABC_transporter-like_CS"/>
</dbReference>
<dbReference type="GO" id="GO:0016887">
    <property type="term" value="F:ATP hydrolysis activity"/>
    <property type="evidence" value="ECO:0007669"/>
    <property type="project" value="InterPro"/>
</dbReference>
<dbReference type="PANTHER" id="PTHR24220">
    <property type="entry name" value="IMPORT ATP-BINDING PROTEIN"/>
    <property type="match status" value="1"/>
</dbReference>
<dbReference type="RefSeq" id="WP_005922379.1">
    <property type="nucleotide sequence ID" value="NZ_CABKNH010000009.1"/>
</dbReference>
<keyword evidence="1" id="KW-0813">Transport</keyword>
<dbReference type="GO" id="GO:0005524">
    <property type="term" value="F:ATP binding"/>
    <property type="evidence" value="ECO:0007669"/>
    <property type="project" value="UniProtKB-KW"/>
</dbReference>
<dbReference type="GO" id="GO:0005886">
    <property type="term" value="C:plasma membrane"/>
    <property type="evidence" value="ECO:0007669"/>
    <property type="project" value="TreeGrafter"/>
</dbReference>
<keyword evidence="3 6" id="KW-0067">ATP-binding</keyword>
<evidence type="ECO:0000313" key="9">
    <source>
        <dbReference type="Proteomes" id="UP000252378"/>
    </source>
</evidence>
<dbReference type="InterPro" id="IPR015854">
    <property type="entry name" value="ABC_transpr_LolD-like"/>
</dbReference>
<dbReference type="SMART" id="SM00382">
    <property type="entry name" value="AAA"/>
    <property type="match status" value="1"/>
</dbReference>
<dbReference type="PROSITE" id="PS50893">
    <property type="entry name" value="ABC_TRANSPORTER_2"/>
    <property type="match status" value="1"/>
</dbReference>
<evidence type="ECO:0000313" key="10">
    <source>
        <dbReference type="Proteomes" id="UP000462091"/>
    </source>
</evidence>
<comment type="caution">
    <text evidence="6">The sequence shown here is derived from an EMBL/GenBank/DDBJ whole genome shotgun (WGS) entry which is preliminary data.</text>
</comment>
<feature type="domain" description="ABC transporter" evidence="4">
    <location>
        <begin position="6"/>
        <end position="224"/>
    </location>
</feature>
<dbReference type="SUPFAM" id="SSF52540">
    <property type="entry name" value="P-loop containing nucleoside triphosphate hydrolases"/>
    <property type="match status" value="1"/>
</dbReference>
<evidence type="ECO:0000313" key="5">
    <source>
        <dbReference type="EMBL" id="MSC50570.1"/>
    </source>
</evidence>
<dbReference type="FunFam" id="3.40.50.300:FF:000032">
    <property type="entry name" value="Export ABC transporter ATP-binding protein"/>
    <property type="match status" value="1"/>
</dbReference>
<organism evidence="6 8">
    <name type="scientific">Faecalibacterium prausnitzii</name>
    <dbReference type="NCBI Taxonomy" id="853"/>
    <lineage>
        <taxon>Bacteria</taxon>
        <taxon>Bacillati</taxon>
        <taxon>Bacillota</taxon>
        <taxon>Clostridia</taxon>
        <taxon>Eubacteriales</taxon>
        <taxon>Oscillospiraceae</taxon>
        <taxon>Faecalibacterium</taxon>
    </lineage>
</organism>
<dbReference type="GeneID" id="75067768"/>
<name>A0A329UTZ7_9FIRM</name>
<accession>A0A329UTZ7</accession>